<dbReference type="EMBL" id="SJPW01000004">
    <property type="protein sequence ID" value="TWU54892.1"/>
    <property type="molecule type" value="Genomic_DNA"/>
</dbReference>
<protein>
    <submittedName>
        <fullName evidence="1">Uncharacterized protein</fullName>
    </submittedName>
</protein>
<keyword evidence="2" id="KW-1185">Reference proteome</keyword>
<organism evidence="1 2">
    <name type="scientific">Rubripirellula tenax</name>
    <dbReference type="NCBI Taxonomy" id="2528015"/>
    <lineage>
        <taxon>Bacteria</taxon>
        <taxon>Pseudomonadati</taxon>
        <taxon>Planctomycetota</taxon>
        <taxon>Planctomycetia</taxon>
        <taxon>Pirellulales</taxon>
        <taxon>Pirellulaceae</taxon>
        <taxon>Rubripirellula</taxon>
    </lineage>
</organism>
<evidence type="ECO:0000313" key="1">
    <source>
        <dbReference type="EMBL" id="TWU54892.1"/>
    </source>
</evidence>
<comment type="caution">
    <text evidence="1">The sequence shown here is derived from an EMBL/GenBank/DDBJ whole genome shotgun (WGS) entry which is preliminary data.</text>
</comment>
<gene>
    <name evidence="1" type="ORF">Poly51_36140</name>
</gene>
<dbReference type="AlphaFoldDB" id="A0A5C6F0R5"/>
<proteinExistence type="predicted"/>
<dbReference type="RefSeq" id="WP_146459037.1">
    <property type="nucleotide sequence ID" value="NZ_SJPW01000004.1"/>
</dbReference>
<name>A0A5C6F0R5_9BACT</name>
<reference evidence="1 2" key="1">
    <citation type="submission" date="2019-02" db="EMBL/GenBank/DDBJ databases">
        <title>Deep-cultivation of Planctomycetes and their phenomic and genomic characterization uncovers novel biology.</title>
        <authorList>
            <person name="Wiegand S."/>
            <person name="Jogler M."/>
            <person name="Boedeker C."/>
            <person name="Pinto D."/>
            <person name="Vollmers J."/>
            <person name="Rivas-Marin E."/>
            <person name="Kohn T."/>
            <person name="Peeters S.H."/>
            <person name="Heuer A."/>
            <person name="Rast P."/>
            <person name="Oberbeckmann S."/>
            <person name="Bunk B."/>
            <person name="Jeske O."/>
            <person name="Meyerdierks A."/>
            <person name="Storesund J.E."/>
            <person name="Kallscheuer N."/>
            <person name="Luecker S."/>
            <person name="Lage O.M."/>
            <person name="Pohl T."/>
            <person name="Merkel B.J."/>
            <person name="Hornburger P."/>
            <person name="Mueller R.-W."/>
            <person name="Bruemmer F."/>
            <person name="Labrenz M."/>
            <person name="Spormann A.M."/>
            <person name="Op Den Camp H."/>
            <person name="Overmann J."/>
            <person name="Amann R."/>
            <person name="Jetten M.S.M."/>
            <person name="Mascher T."/>
            <person name="Medema M.H."/>
            <person name="Devos D.P."/>
            <person name="Kaster A.-K."/>
            <person name="Ovreas L."/>
            <person name="Rohde M."/>
            <person name="Galperin M.Y."/>
            <person name="Jogler C."/>
        </authorList>
    </citation>
    <scope>NUCLEOTIDE SEQUENCE [LARGE SCALE GENOMIC DNA]</scope>
    <source>
        <strain evidence="1 2">Poly51</strain>
    </source>
</reference>
<evidence type="ECO:0000313" key="2">
    <source>
        <dbReference type="Proteomes" id="UP000318288"/>
    </source>
</evidence>
<dbReference type="OrthoDB" id="237762at2"/>
<dbReference type="Proteomes" id="UP000318288">
    <property type="component" value="Unassembled WGS sequence"/>
</dbReference>
<accession>A0A5C6F0R5</accession>
<sequence length="291" mass="33575">MPKKHWTPEKVIEELKRTRRNGPRANRKLDDAARRCFGSLRAALEVAGLPCGRRPPLNQGWSQETVIEAIRERHRNRKSLWRTHLDDRGLYEAAKRHFGTWTAARAAAGFPKPTREFYSPDEVRLAIIDLYERELPLKFGSHRDANLRRSAIKHFGGWRKAVESLGLGSELPRRWTKQSVVEAILERRASGYRLYKTCGEDKTLFRAGIKHFGNWEKALQAAGINETARQRWNEEKVIERLRMLIAKHPGEKIRRHDSNLAYAAEKRFGTLAKALQVAGLTTKQTRRRVAS</sequence>